<sequence>MSAIKNPPDFLKKFTENIWLLDWIIVKSQDMTKPITVNEFCRRFRAARVSGTSEATIIRRFKTVCYRIHELDELDNDTKVRLIFFMSVPVNSQFLEELKQEATVVLNHSDQIIKYSKNDGSLELDATLTPETPETSDTSTDEPEVDELMEFLAKKAEKSCNPISFSNLEKAFRKASGYEESTYSLQKLLETVKVRIFDADKYELNTRVKMIFITKTPVTGDELDELRKNAVVEVEREQIKHYKAYDGSLELPPPVAIVPAAPEVYAMTSSGRRVRQLAPSQAVSTASTPKRKRSSVQSEKSVSKKAKRGKSGQEDENIPAEDTVDMNEPQQDEAHDEDMFNDDDENVDKFVPTQTVVSNPSVELHQEEEPSNSTAIDEYDNQTDFLNFPPILSTNTQSTSSAYRDRSFDIQDFPASMASKFEELKNNEEASMRYPESALTTPVTTESTFSYASTRRNVVVKREMPDRDDDVICDTTFAPVNNTSTLSFTASNPTMTDSRSYLVKLRALILSIESPLVDDLKRDFNAKLEAFKKKTHRVPISNILCMLNSTYMVAMQHSRAPNPDYPKEQFMSLKKFLESLYLHVVVMECDELEAKIAEAKQNAEEGLVVPIDRIRDSLATLIYVATSKL</sequence>
<feature type="region of interest" description="Disordered" evidence="2">
    <location>
        <begin position="271"/>
        <end position="346"/>
    </location>
</feature>
<organism evidence="5">
    <name type="scientific">Caenorhabditis brenneri</name>
    <name type="common">Nematode worm</name>
    <dbReference type="NCBI Taxonomy" id="135651"/>
    <lineage>
        <taxon>Eukaryota</taxon>
        <taxon>Metazoa</taxon>
        <taxon>Ecdysozoa</taxon>
        <taxon>Nematoda</taxon>
        <taxon>Chromadorea</taxon>
        <taxon>Rhabditida</taxon>
        <taxon>Rhabditina</taxon>
        <taxon>Rhabditomorpha</taxon>
        <taxon>Rhabditoidea</taxon>
        <taxon>Rhabditidae</taxon>
        <taxon>Peloderinae</taxon>
        <taxon>Caenorhabditis</taxon>
    </lineage>
</organism>
<proteinExistence type="predicted"/>
<dbReference type="OMA" id="HEADEIC"/>
<reference evidence="5" key="1">
    <citation type="submission" date="2011-07" db="EMBL/GenBank/DDBJ databases">
        <authorList>
            <consortium name="Caenorhabditis brenneri Sequencing and Analysis Consortium"/>
            <person name="Wilson R.K."/>
        </authorList>
    </citation>
    <scope>NUCLEOTIDE SEQUENCE [LARGE SCALE GENOMIC DNA]</scope>
    <source>
        <strain evidence="5">PB2801</strain>
    </source>
</reference>
<name>G0P1E1_CAEBE</name>
<dbReference type="eggNOG" id="ENOG502THIZ">
    <property type="taxonomic scope" value="Eukaryota"/>
</dbReference>
<evidence type="ECO:0000313" key="5">
    <source>
        <dbReference type="Proteomes" id="UP000008068"/>
    </source>
</evidence>
<protein>
    <recommendedName>
        <fullName evidence="3">SPK domain-containing protein</fullName>
    </recommendedName>
</protein>
<feature type="compositionally biased region" description="Low complexity" evidence="2">
    <location>
        <begin position="129"/>
        <end position="138"/>
    </location>
</feature>
<evidence type="ECO:0000256" key="1">
    <source>
        <dbReference type="SAM" id="Coils"/>
    </source>
</evidence>
<accession>G0P1E1</accession>
<evidence type="ECO:0000256" key="2">
    <source>
        <dbReference type="SAM" id="MobiDB-lite"/>
    </source>
</evidence>
<feature type="region of interest" description="Disordered" evidence="2">
    <location>
        <begin position="124"/>
        <end position="144"/>
    </location>
</feature>
<dbReference type="Proteomes" id="UP000008068">
    <property type="component" value="Unassembled WGS sequence"/>
</dbReference>
<feature type="compositionally biased region" description="Polar residues" evidence="2">
    <location>
        <begin position="278"/>
        <end position="288"/>
    </location>
</feature>
<dbReference type="AlphaFoldDB" id="G0P1E1"/>
<evidence type="ECO:0000259" key="3">
    <source>
        <dbReference type="SMART" id="SM00583"/>
    </source>
</evidence>
<dbReference type="InterPro" id="IPR006570">
    <property type="entry name" value="SPK_dom"/>
</dbReference>
<gene>
    <name evidence="4" type="ORF">CAEBREN_12728</name>
</gene>
<feature type="domain" description="SPK" evidence="3">
    <location>
        <begin position="144"/>
        <end position="253"/>
    </location>
</feature>
<feature type="domain" description="SPK" evidence="3">
    <location>
        <begin position="16"/>
        <end position="126"/>
    </location>
</feature>
<dbReference type="InParanoid" id="G0P1E1"/>
<keyword evidence="5" id="KW-1185">Reference proteome</keyword>
<dbReference type="Pfam" id="PF04435">
    <property type="entry name" value="SPK"/>
    <property type="match status" value="2"/>
</dbReference>
<dbReference type="EMBL" id="GL380012">
    <property type="protein sequence ID" value="EGT42329.1"/>
    <property type="molecule type" value="Genomic_DNA"/>
</dbReference>
<dbReference type="InterPro" id="IPR053315">
    <property type="entry name" value="Peptidase_C14A"/>
</dbReference>
<feature type="compositionally biased region" description="Acidic residues" evidence="2">
    <location>
        <begin position="314"/>
        <end position="346"/>
    </location>
</feature>
<dbReference type="PANTHER" id="PTHR23362:SF8">
    <property type="entry name" value="SPK DOMAIN-CONTAINING PROTEIN"/>
    <property type="match status" value="1"/>
</dbReference>
<dbReference type="OrthoDB" id="5876028at2759"/>
<evidence type="ECO:0000313" key="4">
    <source>
        <dbReference type="EMBL" id="EGT42329.1"/>
    </source>
</evidence>
<feature type="coiled-coil region" evidence="1">
    <location>
        <begin position="582"/>
        <end position="609"/>
    </location>
</feature>
<keyword evidence="1" id="KW-0175">Coiled coil</keyword>
<dbReference type="SMART" id="SM00583">
    <property type="entry name" value="SPK"/>
    <property type="match status" value="2"/>
</dbReference>
<dbReference type="HOGENOM" id="CLU_424035_0_0_1"/>
<dbReference type="PANTHER" id="PTHR23362">
    <property type="entry name" value="L-PLASTIN-RELATED"/>
    <property type="match status" value="1"/>
</dbReference>